<evidence type="ECO:0000313" key="2">
    <source>
        <dbReference type="EMBL" id="KRM65716.1"/>
    </source>
</evidence>
<gene>
    <name evidence="2" type="ORF">FC14_GL000999</name>
</gene>
<comment type="caution">
    <text evidence="2">The sequence shown here is derived from an EMBL/GenBank/DDBJ whole genome shotgun (WGS) entry which is preliminary data.</text>
</comment>
<dbReference type="Gene3D" id="1.25.40.10">
    <property type="entry name" value="Tetratricopeptide repeat domain"/>
    <property type="match status" value="2"/>
</dbReference>
<sequence>MMDNSKQLELLSKLLNTEDNRSDNELQLELKKYIEENLLPLLRKSSLPGISKYKQILDQLFADLEFANDYPELMRHKNIGIISWTEKKASASYLRGAFDSAVLDALLKPNAVPVVLSATTNDEPRIAAINTGVSNELTLDEYNDSEKLEHSEIDVTNFIDTYKIKAQDVKATVTFFPAATRLDKAVVKKLLAVQDEIIILVDDTSTGQSNCFKERLALIKRLAEQAQVYVLANNDENSRPWEIGNVKFVSPKDHPEFLTTTFKQKQACQTAFVQPTIDYLFSDLFTNYDVSIQKDNERLHGIGLDLIRVGDSSVLKAKRKELSDRVAKLENEQTDFEECYQQLRKLAEKVDDSNRFAELFNSYGLNVDEQRLLLRRFSLDRQVELSKKEIEKLQQKFKEAEDTNADFKNCYQAMLTLAKEVNDSKLSSTKRRQAIYTNLWNSLKKDNTNNETIDLIDQLKADNDPNALVFELMVDKINDWVLSPAKLNKLLEYPDTELVRKAKIILASELSLTKAQCNELAAKLDKVETGAEYYYLSYQFEGEVAIDYLKEAFKLGEKRATDELLKLARNSADETLLRYLSQRQVPAASYQLGKAKESSDPGKAENYYRIAASWGDTLAIYKLLEMEFDKNWHEDEVETEDVVVGYSWWERTVTKKIINEKIINVDEETANNIINLCDYLLNLDTKRGLSISRISYIMGCAYLSKNNQRQALKCFEKSRQAAAYYYRGKIYMNNEGDVSQDLNLAKKYFTQAKNKGYSLAEVWLEQVDDLIRQEDEKRAKLEEAMESDTGYAAEHHTVDKGCFITTATCMSLNKGDDCEELMAMRRYRDMSTVKNPLIAELVREYYRIAPVIVKRIDARPEKAQIYQQLWNKYISKTYACIKREDYDNATKLYVSMVADLSEEYGVRLRKEAVKNIRLIKG</sequence>
<dbReference type="PATRIC" id="fig|1423718.3.peg.1048"/>
<evidence type="ECO:0000256" key="1">
    <source>
        <dbReference type="SAM" id="Coils"/>
    </source>
</evidence>
<dbReference type="Proteomes" id="UP000051008">
    <property type="component" value="Unassembled WGS sequence"/>
</dbReference>
<keyword evidence="3" id="KW-1185">Reference proteome</keyword>
<organism evidence="2 3">
    <name type="scientific">Ligilactobacillus agilis DSM 20509</name>
    <dbReference type="NCBI Taxonomy" id="1423718"/>
    <lineage>
        <taxon>Bacteria</taxon>
        <taxon>Bacillati</taxon>
        <taxon>Bacillota</taxon>
        <taxon>Bacilli</taxon>
        <taxon>Lactobacillales</taxon>
        <taxon>Lactobacillaceae</taxon>
        <taxon>Ligilactobacillus</taxon>
    </lineage>
</organism>
<dbReference type="SUPFAM" id="SSF81901">
    <property type="entry name" value="HCP-like"/>
    <property type="match status" value="1"/>
</dbReference>
<feature type="coiled-coil region" evidence="1">
    <location>
        <begin position="312"/>
        <end position="349"/>
    </location>
</feature>
<protein>
    <recommendedName>
        <fullName evidence="4">Sel1 repeat protein</fullName>
    </recommendedName>
</protein>
<dbReference type="SMART" id="SM00671">
    <property type="entry name" value="SEL1"/>
    <property type="match status" value="2"/>
</dbReference>
<evidence type="ECO:0000313" key="3">
    <source>
        <dbReference type="Proteomes" id="UP000051008"/>
    </source>
</evidence>
<dbReference type="AlphaFoldDB" id="A0A0R2AJ48"/>
<dbReference type="InterPro" id="IPR011990">
    <property type="entry name" value="TPR-like_helical_dom_sf"/>
</dbReference>
<dbReference type="InterPro" id="IPR049886">
    <property type="entry name" value="CFI_box_CTERM_dom"/>
</dbReference>
<accession>A0A0R2AJ48</accession>
<proteinExistence type="predicted"/>
<dbReference type="EMBL" id="AYYP01000011">
    <property type="protein sequence ID" value="KRM65716.1"/>
    <property type="molecule type" value="Genomic_DNA"/>
</dbReference>
<feature type="coiled-coil region" evidence="1">
    <location>
        <begin position="376"/>
        <end position="410"/>
    </location>
</feature>
<dbReference type="NCBIfam" id="NF041770">
    <property type="entry name" value="CFI_box_CTERM"/>
    <property type="match status" value="1"/>
</dbReference>
<reference evidence="2 3" key="1">
    <citation type="journal article" date="2015" name="Genome Announc.">
        <title>Expanding the biotechnology potential of lactobacilli through comparative genomics of 213 strains and associated genera.</title>
        <authorList>
            <person name="Sun Z."/>
            <person name="Harris H.M."/>
            <person name="McCann A."/>
            <person name="Guo C."/>
            <person name="Argimon S."/>
            <person name="Zhang W."/>
            <person name="Yang X."/>
            <person name="Jeffery I.B."/>
            <person name="Cooney J.C."/>
            <person name="Kagawa T.F."/>
            <person name="Liu W."/>
            <person name="Song Y."/>
            <person name="Salvetti E."/>
            <person name="Wrobel A."/>
            <person name="Rasinkangas P."/>
            <person name="Parkhill J."/>
            <person name="Rea M.C."/>
            <person name="O'Sullivan O."/>
            <person name="Ritari J."/>
            <person name="Douillard F.P."/>
            <person name="Paul Ross R."/>
            <person name="Yang R."/>
            <person name="Briner A.E."/>
            <person name="Felis G.E."/>
            <person name="de Vos W.M."/>
            <person name="Barrangou R."/>
            <person name="Klaenhammer T.R."/>
            <person name="Caufield P.W."/>
            <person name="Cui Y."/>
            <person name="Zhang H."/>
            <person name="O'Toole P.W."/>
        </authorList>
    </citation>
    <scope>NUCLEOTIDE SEQUENCE [LARGE SCALE GENOMIC DNA]</scope>
    <source>
        <strain evidence="2 3">DSM 20509</strain>
    </source>
</reference>
<dbReference type="InterPro" id="IPR006597">
    <property type="entry name" value="Sel1-like"/>
</dbReference>
<name>A0A0R2AJ48_9LACO</name>
<evidence type="ECO:0008006" key="4">
    <source>
        <dbReference type="Google" id="ProtNLM"/>
    </source>
</evidence>
<keyword evidence="1" id="KW-0175">Coiled coil</keyword>